<dbReference type="Pfam" id="PF13673">
    <property type="entry name" value="Acetyltransf_10"/>
    <property type="match status" value="1"/>
</dbReference>
<keyword evidence="1 4" id="KW-0808">Transferase</keyword>
<dbReference type="SUPFAM" id="SSF55729">
    <property type="entry name" value="Acyl-CoA N-acyltransferases (Nat)"/>
    <property type="match status" value="1"/>
</dbReference>
<dbReference type="EMBL" id="MTBP01000002">
    <property type="protein sequence ID" value="POM23973.1"/>
    <property type="molecule type" value="Genomic_DNA"/>
</dbReference>
<keyword evidence="5" id="KW-1185">Reference proteome</keyword>
<organism evidence="4 5">
    <name type="scientific">Actinomadura rubteroloni</name>
    <dbReference type="NCBI Taxonomy" id="1926885"/>
    <lineage>
        <taxon>Bacteria</taxon>
        <taxon>Bacillati</taxon>
        <taxon>Actinomycetota</taxon>
        <taxon>Actinomycetes</taxon>
        <taxon>Streptosporangiales</taxon>
        <taxon>Thermomonosporaceae</taxon>
        <taxon>Actinomadura</taxon>
    </lineage>
</organism>
<dbReference type="Proteomes" id="UP000242367">
    <property type="component" value="Unassembled WGS sequence"/>
</dbReference>
<reference evidence="4 5" key="1">
    <citation type="journal article" date="2017" name="Chemistry">
        <title>Isolation, Biosynthesis and Chemical Modifications of Rubterolones A-F: Rare Tropolone Alkaloids from Actinomadura sp. 5-2.</title>
        <authorList>
            <person name="Guo H."/>
            <person name="Benndorf R."/>
            <person name="Leichnitz D."/>
            <person name="Klassen J.L."/>
            <person name="Vollmers J."/>
            <person name="Gorls H."/>
            <person name="Steinacker M."/>
            <person name="Weigel C."/>
            <person name="Dahse H.M."/>
            <person name="Kaster A.K."/>
            <person name="de Beer Z.W."/>
            <person name="Poulsen M."/>
            <person name="Beemelmanns C."/>
        </authorList>
    </citation>
    <scope>NUCLEOTIDE SEQUENCE [LARGE SCALE GENOMIC DNA]</scope>
    <source>
        <strain evidence="4 5">5-2</strain>
    </source>
</reference>
<evidence type="ECO:0000256" key="1">
    <source>
        <dbReference type="ARBA" id="ARBA00022679"/>
    </source>
</evidence>
<accession>A0A2P4UFY5</accession>
<dbReference type="AlphaFoldDB" id="A0A2P4UFY5"/>
<proteinExistence type="predicted"/>
<feature type="domain" description="N-acetyltransferase" evidence="3">
    <location>
        <begin position="4"/>
        <end position="143"/>
    </location>
</feature>
<evidence type="ECO:0000256" key="2">
    <source>
        <dbReference type="ARBA" id="ARBA00023315"/>
    </source>
</evidence>
<protein>
    <submittedName>
        <fullName evidence="4">Putative N-acetyltransferase YjcF</fullName>
        <ecNumber evidence="4">2.3.1.-</ecNumber>
    </submittedName>
</protein>
<dbReference type="InterPro" id="IPR050832">
    <property type="entry name" value="Bact_Acetyltransf"/>
</dbReference>
<dbReference type="GO" id="GO:0016747">
    <property type="term" value="F:acyltransferase activity, transferring groups other than amino-acyl groups"/>
    <property type="evidence" value="ECO:0007669"/>
    <property type="project" value="InterPro"/>
</dbReference>
<dbReference type="InterPro" id="IPR016181">
    <property type="entry name" value="Acyl_CoA_acyltransferase"/>
</dbReference>
<name>A0A2P4UFY5_9ACTN</name>
<comment type="caution">
    <text evidence="4">The sequence shown here is derived from an EMBL/GenBank/DDBJ whole genome shotgun (WGS) entry which is preliminary data.</text>
</comment>
<dbReference type="InterPro" id="IPR000182">
    <property type="entry name" value="GNAT_dom"/>
</dbReference>
<gene>
    <name evidence="4" type="primary">yjcF</name>
    <name evidence="4" type="ORF">BTM25_26000</name>
</gene>
<evidence type="ECO:0000313" key="5">
    <source>
        <dbReference type="Proteomes" id="UP000242367"/>
    </source>
</evidence>
<sequence>MSAEIVPVVSAADREHAYAVRFAVFVREQGVPPEIELDAADAAADHLLARIDGRPAGTVRLLRRDGTGVLGRLAVLAEARGTGLGAALVRAVEDRARAAGLTAVELHAQVAARGFYERLGYEAFGAEDEEAGIPHIWMRRRIEND</sequence>
<dbReference type="PROSITE" id="PS51186">
    <property type="entry name" value="GNAT"/>
    <property type="match status" value="1"/>
</dbReference>
<dbReference type="RefSeq" id="WP_103563149.1">
    <property type="nucleotide sequence ID" value="NZ_MTBP01000002.1"/>
</dbReference>
<dbReference type="EC" id="2.3.1.-" evidence="4"/>
<evidence type="ECO:0000313" key="4">
    <source>
        <dbReference type="EMBL" id="POM23973.1"/>
    </source>
</evidence>
<dbReference type="Gene3D" id="3.40.630.30">
    <property type="match status" value="1"/>
</dbReference>
<dbReference type="CDD" id="cd04301">
    <property type="entry name" value="NAT_SF"/>
    <property type="match status" value="1"/>
</dbReference>
<evidence type="ECO:0000259" key="3">
    <source>
        <dbReference type="PROSITE" id="PS51186"/>
    </source>
</evidence>
<dbReference type="PANTHER" id="PTHR43877">
    <property type="entry name" value="AMINOALKYLPHOSPHONATE N-ACETYLTRANSFERASE-RELATED-RELATED"/>
    <property type="match status" value="1"/>
</dbReference>
<keyword evidence="2 4" id="KW-0012">Acyltransferase</keyword>